<organism evidence="5 6">
    <name type="scientific">Sulfuriroseicoccus oceanibius</name>
    <dbReference type="NCBI Taxonomy" id="2707525"/>
    <lineage>
        <taxon>Bacteria</taxon>
        <taxon>Pseudomonadati</taxon>
        <taxon>Verrucomicrobiota</taxon>
        <taxon>Verrucomicrobiia</taxon>
        <taxon>Verrucomicrobiales</taxon>
        <taxon>Verrucomicrobiaceae</taxon>
        <taxon>Sulfuriroseicoccus</taxon>
    </lineage>
</organism>
<dbReference type="Proteomes" id="UP000475117">
    <property type="component" value="Chromosome"/>
</dbReference>
<proteinExistence type="predicted"/>
<evidence type="ECO:0000256" key="3">
    <source>
        <dbReference type="ARBA" id="ARBA00023237"/>
    </source>
</evidence>
<dbReference type="EMBL" id="CP066776">
    <property type="protein sequence ID" value="QQL44117.1"/>
    <property type="molecule type" value="Genomic_DNA"/>
</dbReference>
<accession>A0A6B3L2C3</accession>
<evidence type="ECO:0000256" key="1">
    <source>
        <dbReference type="ARBA" id="ARBA00004442"/>
    </source>
</evidence>
<evidence type="ECO:0000313" key="6">
    <source>
        <dbReference type="Proteomes" id="UP000475117"/>
    </source>
</evidence>
<dbReference type="SUPFAM" id="SSF56935">
    <property type="entry name" value="Porins"/>
    <property type="match status" value="1"/>
</dbReference>
<keyword evidence="6" id="KW-1185">Reference proteome</keyword>
<comment type="subcellular location">
    <subcellularLocation>
        <location evidence="1">Cell outer membrane</location>
    </subcellularLocation>
</comment>
<dbReference type="RefSeq" id="WP_164362562.1">
    <property type="nucleotide sequence ID" value="NZ_CP066776.1"/>
</dbReference>
<evidence type="ECO:0000256" key="2">
    <source>
        <dbReference type="ARBA" id="ARBA00023136"/>
    </source>
</evidence>
<dbReference type="AlphaFoldDB" id="A0A6B3L2C3"/>
<name>A0A6B3L2C3_9BACT</name>
<dbReference type="Gene3D" id="2.40.170.20">
    <property type="entry name" value="TonB-dependent receptor, beta-barrel domain"/>
    <property type="match status" value="1"/>
</dbReference>
<dbReference type="KEGG" id="soa:G3M56_009440"/>
<sequence>MRMTPVISLMVGLAASAVAQESEQATEESFIPNFAVGRIGYDWNDTASFSDVEGASMKYQEASVSGNFPILMNDQVKFTGGVRYRYNQVDFGQAPVPFGNETLDLHRIELPFNVWVDQSERWKWWFSVQPGLASDFESIDFDDMTVTALALASYKVSDTLKVAFGGYYSHDLGEARLLPAIGAIYRPNKNWMLALTVPRGEIAYAPTRDWLIAVRAYPSGGGWNVSTPGDKDRDFNYASVKAGIGVDRRLSGRFWGYVEGGVRFAQNVELEGAKPSFDHDLDTTAYANVGIKVRF</sequence>
<dbReference type="GO" id="GO:0009279">
    <property type="term" value="C:cell outer membrane"/>
    <property type="evidence" value="ECO:0007669"/>
    <property type="project" value="UniProtKB-SubCell"/>
</dbReference>
<dbReference type="InterPro" id="IPR046235">
    <property type="entry name" value="DUF6268"/>
</dbReference>
<dbReference type="Pfam" id="PF19783">
    <property type="entry name" value="DUF6268"/>
    <property type="match status" value="1"/>
</dbReference>
<dbReference type="InterPro" id="IPR036942">
    <property type="entry name" value="Beta-barrel_TonB_sf"/>
</dbReference>
<evidence type="ECO:0000313" key="5">
    <source>
        <dbReference type="EMBL" id="QQL44117.1"/>
    </source>
</evidence>
<keyword evidence="2" id="KW-0472">Membrane</keyword>
<protein>
    <recommendedName>
        <fullName evidence="4">DUF6268 domain-containing protein</fullName>
    </recommendedName>
</protein>
<gene>
    <name evidence="5" type="ORF">G3M56_009440</name>
</gene>
<feature type="domain" description="DUF6268" evidence="4">
    <location>
        <begin position="77"/>
        <end position="293"/>
    </location>
</feature>
<reference evidence="5 6" key="1">
    <citation type="submission" date="2020-12" db="EMBL/GenBank/DDBJ databases">
        <title>Sulforoseuscoccus oceanibium gen. nov., sp. nov., a representative of the phylum Verrucomicrobia with special cytoplasmic membrane, and proposal of Sulforoseuscoccusaceae fam. nov.</title>
        <authorList>
            <person name="Xi F."/>
        </authorList>
    </citation>
    <scope>NUCLEOTIDE SEQUENCE [LARGE SCALE GENOMIC DNA]</scope>
    <source>
        <strain evidence="5 6">T37</strain>
    </source>
</reference>
<keyword evidence="3" id="KW-0998">Cell outer membrane</keyword>
<evidence type="ECO:0000259" key="4">
    <source>
        <dbReference type="Pfam" id="PF19783"/>
    </source>
</evidence>